<name>A0AAV1YK55_LUPLU</name>
<keyword evidence="2" id="KW-1185">Reference proteome</keyword>
<dbReference type="EMBL" id="CAXHTB010000026">
    <property type="protein sequence ID" value="CAL0334310.1"/>
    <property type="molecule type" value="Genomic_DNA"/>
</dbReference>
<proteinExistence type="predicted"/>
<dbReference type="Proteomes" id="UP001497480">
    <property type="component" value="Unassembled WGS sequence"/>
</dbReference>
<organism evidence="1 2">
    <name type="scientific">Lupinus luteus</name>
    <name type="common">European yellow lupine</name>
    <dbReference type="NCBI Taxonomy" id="3873"/>
    <lineage>
        <taxon>Eukaryota</taxon>
        <taxon>Viridiplantae</taxon>
        <taxon>Streptophyta</taxon>
        <taxon>Embryophyta</taxon>
        <taxon>Tracheophyta</taxon>
        <taxon>Spermatophyta</taxon>
        <taxon>Magnoliopsida</taxon>
        <taxon>eudicotyledons</taxon>
        <taxon>Gunneridae</taxon>
        <taxon>Pentapetalae</taxon>
        <taxon>rosids</taxon>
        <taxon>fabids</taxon>
        <taxon>Fabales</taxon>
        <taxon>Fabaceae</taxon>
        <taxon>Papilionoideae</taxon>
        <taxon>50 kb inversion clade</taxon>
        <taxon>genistoids sensu lato</taxon>
        <taxon>core genistoids</taxon>
        <taxon>Genisteae</taxon>
        <taxon>Lupinus</taxon>
    </lineage>
</organism>
<comment type="caution">
    <text evidence="1">The sequence shown here is derived from an EMBL/GenBank/DDBJ whole genome shotgun (WGS) entry which is preliminary data.</text>
</comment>
<evidence type="ECO:0000313" key="2">
    <source>
        <dbReference type="Proteomes" id="UP001497480"/>
    </source>
</evidence>
<dbReference type="AlphaFoldDB" id="A0AAV1YK55"/>
<accession>A0AAV1YK55</accession>
<gene>
    <name evidence="1" type="ORF">LLUT_LOCUS35370</name>
</gene>
<reference evidence="1 2" key="1">
    <citation type="submission" date="2024-03" db="EMBL/GenBank/DDBJ databases">
        <authorList>
            <person name="Martinez-Hernandez J."/>
        </authorList>
    </citation>
    <scope>NUCLEOTIDE SEQUENCE [LARGE SCALE GENOMIC DNA]</scope>
</reference>
<evidence type="ECO:0000313" key="1">
    <source>
        <dbReference type="EMBL" id="CAL0334310.1"/>
    </source>
</evidence>
<sequence length="54" mass="6413">MLYMMVYTLILKNMELVNAFSRGRQRLIQVLTSIRDRSRLKKKNEHLGLEFGLS</sequence>
<protein>
    <submittedName>
        <fullName evidence="1">Uncharacterized protein</fullName>
    </submittedName>
</protein>